<gene>
    <name evidence="2" type="ORF">COCMIDRAFT_93850</name>
</gene>
<name>W6Z2W2_COCMI</name>
<evidence type="ECO:0000313" key="2">
    <source>
        <dbReference type="EMBL" id="EUC46092.1"/>
    </source>
</evidence>
<organism evidence="2 3">
    <name type="scientific">Bipolaris oryzae ATCC 44560</name>
    <dbReference type="NCBI Taxonomy" id="930090"/>
    <lineage>
        <taxon>Eukaryota</taxon>
        <taxon>Fungi</taxon>
        <taxon>Dikarya</taxon>
        <taxon>Ascomycota</taxon>
        <taxon>Pezizomycotina</taxon>
        <taxon>Dothideomycetes</taxon>
        <taxon>Pleosporomycetidae</taxon>
        <taxon>Pleosporales</taxon>
        <taxon>Pleosporineae</taxon>
        <taxon>Pleosporaceae</taxon>
        <taxon>Bipolaris</taxon>
    </lineage>
</organism>
<dbReference type="KEGG" id="bor:COCMIDRAFT_93850"/>
<keyword evidence="1" id="KW-0175">Coiled coil</keyword>
<proteinExistence type="predicted"/>
<feature type="coiled-coil region" evidence="1">
    <location>
        <begin position="14"/>
        <end position="48"/>
    </location>
</feature>
<keyword evidence="3" id="KW-1185">Reference proteome</keyword>
<dbReference type="GeneID" id="19128339"/>
<dbReference type="eggNOG" id="ENOG502T69S">
    <property type="taxonomic scope" value="Eukaryota"/>
</dbReference>
<evidence type="ECO:0000256" key="1">
    <source>
        <dbReference type="SAM" id="Coils"/>
    </source>
</evidence>
<dbReference type="EMBL" id="KI963972">
    <property type="protein sequence ID" value="EUC46092.1"/>
    <property type="molecule type" value="Genomic_DNA"/>
</dbReference>
<reference evidence="2 3" key="1">
    <citation type="journal article" date="2013" name="PLoS Genet.">
        <title>Comparative genome structure, secondary metabolite, and effector coding capacity across Cochliobolus pathogens.</title>
        <authorList>
            <person name="Condon B.J."/>
            <person name="Leng Y."/>
            <person name="Wu D."/>
            <person name="Bushley K.E."/>
            <person name="Ohm R.A."/>
            <person name="Otillar R."/>
            <person name="Martin J."/>
            <person name="Schackwitz W."/>
            <person name="Grimwood J."/>
            <person name="MohdZainudin N."/>
            <person name="Xue C."/>
            <person name="Wang R."/>
            <person name="Manning V.A."/>
            <person name="Dhillon B."/>
            <person name="Tu Z.J."/>
            <person name="Steffenson B.J."/>
            <person name="Salamov A."/>
            <person name="Sun H."/>
            <person name="Lowry S."/>
            <person name="LaButti K."/>
            <person name="Han J."/>
            <person name="Copeland A."/>
            <person name="Lindquist E."/>
            <person name="Barry K."/>
            <person name="Schmutz J."/>
            <person name="Baker S.E."/>
            <person name="Ciuffetti L.M."/>
            <person name="Grigoriev I.V."/>
            <person name="Zhong S."/>
            <person name="Turgeon B.G."/>
        </authorList>
    </citation>
    <scope>NUCLEOTIDE SEQUENCE [LARGE SCALE GENOMIC DNA]</scope>
    <source>
        <strain evidence="2 3">ATCC 44560</strain>
    </source>
</reference>
<accession>W6Z2W2</accession>
<dbReference type="HOGENOM" id="CLU_646494_0_0_1"/>
<dbReference type="Proteomes" id="UP000054032">
    <property type="component" value="Unassembled WGS sequence"/>
</dbReference>
<dbReference type="AlphaFoldDB" id="W6Z2W2"/>
<protein>
    <submittedName>
        <fullName evidence="2">Uncharacterized protein</fullName>
    </submittedName>
</protein>
<evidence type="ECO:0000313" key="3">
    <source>
        <dbReference type="Proteomes" id="UP000054032"/>
    </source>
</evidence>
<dbReference type="RefSeq" id="XP_007687437.1">
    <property type="nucleotide sequence ID" value="XM_007689247.1"/>
</dbReference>
<dbReference type="OrthoDB" id="3801226at2759"/>
<sequence>MGVSSDLAQLQKPLRYLQAQSQKKHDEVARLKRELAEAEEEAKGLKADYLKTIIYYARTDCLQLANMMYARLPVEVREIVYEYLCVDADRPIPVGPYYHFRPYNKPYVYPAEVEMECNSEPDMLEKLSVTRSASGEPGNSAPIARKSSVNWGDELQVDPELVKRVSRLDIDEDQEEAGLGSHYTILQDGRVKEMHTHKPPSDMVLPSSHFLDYRYVGRLVSHETQKMYYSRNTFSVCNVENGLTNFLGRHTCAHKRQKWDEEIPWDYSPMLGNMTPFFATEHIRRLQIRVKFEHFLKDVPARACLLDEYAYEQRFLRMTWLHLEQLTHYLDLRPTGKIEIEFVIMSELPGADGIAAQNDRHDVVVECNRWYINFLQCIRNMVYRAMYDQKDTVVKVTHYDARKWVFPRDITGVFGLTKEQWEYKKSKQDDYLDWAGDFFVMRNVFGQAGVSEDEMEEMLLERWGMTSFFQKVATEPVREGSFWPVVNKT</sequence>